<dbReference type="InterPro" id="IPR036217">
    <property type="entry name" value="MethylDNA_cys_MeTrfase_DNAb"/>
</dbReference>
<evidence type="ECO:0000256" key="6">
    <source>
        <dbReference type="ARBA" id="ARBA00022763"/>
    </source>
</evidence>
<evidence type="ECO:0000256" key="1">
    <source>
        <dbReference type="ARBA" id="ARBA00001286"/>
    </source>
</evidence>
<dbReference type="RefSeq" id="WP_094486324.1">
    <property type="nucleotide sequence ID" value="NZ_NOXX01000196.1"/>
</dbReference>
<keyword evidence="5 9" id="KW-0808">Transferase</keyword>
<evidence type="ECO:0000313" key="12">
    <source>
        <dbReference type="EMBL" id="OYQ43891.1"/>
    </source>
</evidence>
<dbReference type="OrthoDB" id="9802228at2"/>
<dbReference type="PROSITE" id="PS00374">
    <property type="entry name" value="MGMT"/>
    <property type="match status" value="1"/>
</dbReference>
<comment type="similarity">
    <text evidence="2 9">Belongs to the MGMT family.</text>
</comment>
<comment type="catalytic activity">
    <reaction evidence="1 9">
        <text>a 4-O-methyl-thymidine in DNA + L-cysteinyl-[protein] = a thymidine in DNA + S-methyl-L-cysteinyl-[protein]</text>
        <dbReference type="Rhea" id="RHEA:53428"/>
        <dbReference type="Rhea" id="RHEA-COMP:10131"/>
        <dbReference type="Rhea" id="RHEA-COMP:10132"/>
        <dbReference type="Rhea" id="RHEA-COMP:13555"/>
        <dbReference type="Rhea" id="RHEA-COMP:13556"/>
        <dbReference type="ChEBI" id="CHEBI:29950"/>
        <dbReference type="ChEBI" id="CHEBI:82612"/>
        <dbReference type="ChEBI" id="CHEBI:137386"/>
        <dbReference type="ChEBI" id="CHEBI:137387"/>
        <dbReference type="EC" id="2.1.1.63"/>
    </reaction>
</comment>
<keyword evidence="13" id="KW-1185">Reference proteome</keyword>
<evidence type="ECO:0000256" key="4">
    <source>
        <dbReference type="ARBA" id="ARBA00022603"/>
    </source>
</evidence>
<dbReference type="InterPro" id="IPR023546">
    <property type="entry name" value="MGMT"/>
</dbReference>
<dbReference type="CDD" id="cd06445">
    <property type="entry name" value="ATase"/>
    <property type="match status" value="1"/>
</dbReference>
<evidence type="ECO:0000256" key="7">
    <source>
        <dbReference type="ARBA" id="ARBA00023204"/>
    </source>
</evidence>
<evidence type="ECO:0000259" key="11">
    <source>
        <dbReference type="Pfam" id="PF02870"/>
    </source>
</evidence>
<keyword evidence="7 9" id="KW-0234">DNA repair</keyword>
<dbReference type="InterPro" id="IPR014048">
    <property type="entry name" value="MethylDNA_cys_MeTrfase_DNA-bd"/>
</dbReference>
<comment type="caution">
    <text evidence="12">The sequence shown here is derived from an EMBL/GenBank/DDBJ whole genome shotgun (WGS) entry which is preliminary data.</text>
</comment>
<feature type="domain" description="Methylguanine DNA methyltransferase ribonuclease-like" evidence="11">
    <location>
        <begin position="5"/>
        <end position="66"/>
    </location>
</feature>
<evidence type="ECO:0000256" key="2">
    <source>
        <dbReference type="ARBA" id="ARBA00008711"/>
    </source>
</evidence>
<keyword evidence="3 9" id="KW-0963">Cytoplasm</keyword>
<dbReference type="GO" id="GO:0006307">
    <property type="term" value="P:DNA alkylation repair"/>
    <property type="evidence" value="ECO:0007669"/>
    <property type="project" value="UniProtKB-UniRule"/>
</dbReference>
<evidence type="ECO:0000259" key="10">
    <source>
        <dbReference type="Pfam" id="PF01035"/>
    </source>
</evidence>
<organism evidence="12 13">
    <name type="scientific">Flavobacterium aurantiibacter</name>
    <dbReference type="NCBI Taxonomy" id="2023067"/>
    <lineage>
        <taxon>Bacteria</taxon>
        <taxon>Pseudomonadati</taxon>
        <taxon>Bacteroidota</taxon>
        <taxon>Flavobacteriia</taxon>
        <taxon>Flavobacteriales</taxon>
        <taxon>Flavobacteriaceae</taxon>
        <taxon>Flavobacterium</taxon>
    </lineage>
</organism>
<dbReference type="PANTHER" id="PTHR10815:SF5">
    <property type="entry name" value="METHYLATED-DNA--PROTEIN-CYSTEINE METHYLTRANSFERASE"/>
    <property type="match status" value="1"/>
</dbReference>
<dbReference type="PANTHER" id="PTHR10815">
    <property type="entry name" value="METHYLATED-DNA--PROTEIN-CYSTEINE METHYLTRANSFERASE"/>
    <property type="match status" value="1"/>
</dbReference>
<reference evidence="12 13" key="1">
    <citation type="submission" date="2017-07" db="EMBL/GenBank/DDBJ databases">
        <title>Flavobacterium cyanobacteriorum sp. nov., isolated from cyanobacterial aggregates in a eutrophic lake.</title>
        <authorList>
            <person name="Cai H."/>
        </authorList>
    </citation>
    <scope>NUCLEOTIDE SEQUENCE [LARGE SCALE GENOMIC DNA]</scope>
    <source>
        <strain evidence="12 13">TH167</strain>
    </source>
</reference>
<comment type="miscellaneous">
    <text evidence="9">This enzyme catalyzes only one turnover and therefore is not strictly catalytic. According to one definition, an enzyme is a biocatalyst that acts repeatedly and over many reaction cycles.</text>
</comment>
<dbReference type="EMBL" id="NOXX01000196">
    <property type="protein sequence ID" value="OYQ43891.1"/>
    <property type="molecule type" value="Genomic_DNA"/>
</dbReference>
<dbReference type="HAMAP" id="MF_00772">
    <property type="entry name" value="OGT"/>
    <property type="match status" value="1"/>
</dbReference>
<evidence type="ECO:0000313" key="13">
    <source>
        <dbReference type="Proteomes" id="UP000216035"/>
    </source>
</evidence>
<feature type="active site" description="Nucleophile; methyl group acceptor" evidence="9">
    <location>
        <position position="121"/>
    </location>
</feature>
<gene>
    <name evidence="12" type="ORF">CHX27_08420</name>
</gene>
<dbReference type="InterPro" id="IPR008332">
    <property type="entry name" value="MethylG_MeTrfase_N"/>
</dbReference>
<dbReference type="AlphaFoldDB" id="A0A255ZR42"/>
<comment type="catalytic activity">
    <reaction evidence="8 9">
        <text>a 6-O-methyl-2'-deoxyguanosine in DNA + L-cysteinyl-[protein] = S-methyl-L-cysteinyl-[protein] + a 2'-deoxyguanosine in DNA</text>
        <dbReference type="Rhea" id="RHEA:24000"/>
        <dbReference type="Rhea" id="RHEA-COMP:10131"/>
        <dbReference type="Rhea" id="RHEA-COMP:10132"/>
        <dbReference type="Rhea" id="RHEA-COMP:11367"/>
        <dbReference type="Rhea" id="RHEA-COMP:11368"/>
        <dbReference type="ChEBI" id="CHEBI:29950"/>
        <dbReference type="ChEBI" id="CHEBI:82612"/>
        <dbReference type="ChEBI" id="CHEBI:85445"/>
        <dbReference type="ChEBI" id="CHEBI:85448"/>
        <dbReference type="EC" id="2.1.1.63"/>
    </reaction>
</comment>
<feature type="domain" description="Methylated-DNA-[protein]-cysteine S-methyltransferase DNA binding" evidence="10">
    <location>
        <begin position="70"/>
        <end position="149"/>
    </location>
</feature>
<keyword evidence="4 9" id="KW-0489">Methyltransferase</keyword>
<protein>
    <recommendedName>
        <fullName evidence="9">Methylated-DNA--protein-cysteine methyltransferase</fullName>
        <ecNumber evidence="9">2.1.1.63</ecNumber>
    </recommendedName>
    <alternativeName>
        <fullName evidence="9">6-O-methylguanine-DNA methyltransferase</fullName>
        <shortName evidence="9">MGMT</shortName>
    </alternativeName>
    <alternativeName>
        <fullName evidence="9">O-6-methylguanine-DNA-alkyltransferase</fullName>
    </alternativeName>
</protein>
<dbReference type="NCBIfam" id="TIGR00589">
    <property type="entry name" value="ogt"/>
    <property type="match status" value="1"/>
</dbReference>
<dbReference type="SUPFAM" id="SSF53155">
    <property type="entry name" value="Methylated DNA-protein cysteine methyltransferase domain"/>
    <property type="match status" value="1"/>
</dbReference>
<dbReference type="EC" id="2.1.1.63" evidence="9"/>
<dbReference type="FunFam" id="1.10.10.10:FF:000214">
    <property type="entry name" value="Methylated-DNA--protein-cysteine methyltransferase"/>
    <property type="match status" value="1"/>
</dbReference>
<accession>A0A255ZR42</accession>
<dbReference type="InterPro" id="IPR001497">
    <property type="entry name" value="MethylDNA_cys_MeTrfase_AS"/>
</dbReference>
<keyword evidence="6 9" id="KW-0227">DNA damage</keyword>
<evidence type="ECO:0000256" key="5">
    <source>
        <dbReference type="ARBA" id="ARBA00022679"/>
    </source>
</evidence>
<dbReference type="GO" id="GO:0005737">
    <property type="term" value="C:cytoplasm"/>
    <property type="evidence" value="ECO:0007669"/>
    <property type="project" value="UniProtKB-SubCell"/>
</dbReference>
<dbReference type="InterPro" id="IPR036388">
    <property type="entry name" value="WH-like_DNA-bd_sf"/>
</dbReference>
<sequence length="156" mass="17193">MQHAAIYKAPWGNLYVQETNGHLQQIRTFSGTDSVSEPNSFLTAVFQQLDEYFAGKRQTFDLPLDLQGTEFQMQVWKLLKHIPYGKTLSYNQLATAYGNPKTIRAVAAANGANPILIVIPCHRVIGSNGQLVGYAGGMTAKKQLLLLEGALPPELF</sequence>
<evidence type="ECO:0000256" key="8">
    <source>
        <dbReference type="ARBA" id="ARBA00049348"/>
    </source>
</evidence>
<dbReference type="Proteomes" id="UP000216035">
    <property type="component" value="Unassembled WGS sequence"/>
</dbReference>
<evidence type="ECO:0000256" key="9">
    <source>
        <dbReference type="HAMAP-Rule" id="MF_00772"/>
    </source>
</evidence>
<dbReference type="GO" id="GO:0032259">
    <property type="term" value="P:methylation"/>
    <property type="evidence" value="ECO:0007669"/>
    <property type="project" value="UniProtKB-KW"/>
</dbReference>
<name>A0A255ZR42_9FLAO</name>
<comment type="function">
    <text evidence="9">Involved in the cellular defense against the biological effects of O6-methylguanine (O6-MeG) and O4-methylthymine (O4-MeT) in DNA. Repairs the methylated nucleobase in DNA by stoichiometrically transferring the methyl group to a cysteine residue in the enzyme. This is a suicide reaction: the enzyme is irreversibly inactivated.</text>
</comment>
<proteinExistence type="inferred from homology"/>
<dbReference type="InterPro" id="IPR036631">
    <property type="entry name" value="MGMT_N_sf"/>
</dbReference>
<evidence type="ECO:0000256" key="3">
    <source>
        <dbReference type="ARBA" id="ARBA00022490"/>
    </source>
</evidence>
<dbReference type="Pfam" id="PF01035">
    <property type="entry name" value="DNA_binding_1"/>
    <property type="match status" value="1"/>
</dbReference>
<dbReference type="SUPFAM" id="SSF46767">
    <property type="entry name" value="Methylated DNA-protein cysteine methyltransferase, C-terminal domain"/>
    <property type="match status" value="1"/>
</dbReference>
<dbReference type="Gene3D" id="1.10.10.10">
    <property type="entry name" value="Winged helix-like DNA-binding domain superfamily/Winged helix DNA-binding domain"/>
    <property type="match status" value="1"/>
</dbReference>
<dbReference type="GO" id="GO:0003908">
    <property type="term" value="F:methylated-DNA-[protein]-cysteine S-methyltransferase activity"/>
    <property type="evidence" value="ECO:0007669"/>
    <property type="project" value="UniProtKB-UniRule"/>
</dbReference>
<dbReference type="Pfam" id="PF02870">
    <property type="entry name" value="Methyltransf_1N"/>
    <property type="match status" value="1"/>
</dbReference>
<comment type="subcellular location">
    <subcellularLocation>
        <location evidence="9">Cytoplasm</location>
    </subcellularLocation>
</comment>
<dbReference type="Gene3D" id="3.30.160.70">
    <property type="entry name" value="Methylated DNA-protein cysteine methyltransferase domain"/>
    <property type="match status" value="1"/>
</dbReference>